<accession>A0A1G1X3B1</accession>
<protein>
    <recommendedName>
        <fullName evidence="6">Glycosyltransferase 2-like domain-containing protein</fullName>
    </recommendedName>
</protein>
<dbReference type="InterPro" id="IPR050256">
    <property type="entry name" value="Glycosyltransferase_2"/>
</dbReference>
<proteinExistence type="inferred from homology"/>
<comment type="caution">
    <text evidence="7">The sequence shown here is derived from an EMBL/GenBank/DDBJ whole genome shotgun (WGS) entry which is preliminary data.</text>
</comment>
<sequence>MKANIVVGIPTYREADTIARSVTQIDRGLERSYGAENCLIVNVDNQSDDGTKEVFLGTKTACPKHYVSTGDNPRGKGKNLLRLFELGLEIEAQYVATLDADVVTMTPEWPTNLLEPLMSRDADYTLPIYTRNRFEGSTTNHFAFPLMYGVYGAYLRQPIGGEFGISRKLMEYLVQQDIVETTQQYGIDMFMTCHAVVGGFTCQEVFLGRKLHKPSFPKIAPMFAQIATTALRVTHGYRAKLPHLVSTNGVTETEHGGIDPEQKPSSPTAIAELLLRARQDFAQLGNEQLLGDTYSETVEVMKGDEPEISAQLWARFLAICVRRVLREECTADQLTQMVKVVTPVFLCRAATLWRKAGSIEPAAVEWEIRNQAELFRQEIDAKKD</sequence>
<comment type="similarity">
    <text evidence="2">Belongs to the glycosyltransferase 2 family.</text>
</comment>
<evidence type="ECO:0000256" key="3">
    <source>
        <dbReference type="ARBA" id="ARBA00022676"/>
    </source>
</evidence>
<evidence type="ECO:0000313" key="8">
    <source>
        <dbReference type="Proteomes" id="UP000177528"/>
    </source>
</evidence>
<keyword evidence="5" id="KW-0460">Magnesium</keyword>
<evidence type="ECO:0000259" key="6">
    <source>
        <dbReference type="Pfam" id="PF00535"/>
    </source>
</evidence>
<name>A0A1G1X3B1_9BACT</name>
<evidence type="ECO:0000256" key="2">
    <source>
        <dbReference type="ARBA" id="ARBA00006739"/>
    </source>
</evidence>
<dbReference type="AlphaFoldDB" id="A0A1G1X3B1"/>
<keyword evidence="3" id="KW-0328">Glycosyltransferase</keyword>
<evidence type="ECO:0000256" key="5">
    <source>
        <dbReference type="ARBA" id="ARBA00022842"/>
    </source>
</evidence>
<dbReference type="InterPro" id="IPR001173">
    <property type="entry name" value="Glyco_trans_2-like"/>
</dbReference>
<dbReference type="Proteomes" id="UP000177528">
    <property type="component" value="Unassembled WGS sequence"/>
</dbReference>
<feature type="domain" description="Glycosyltransferase 2-like" evidence="6">
    <location>
        <begin position="7"/>
        <end position="136"/>
    </location>
</feature>
<dbReference type="InterPro" id="IPR029044">
    <property type="entry name" value="Nucleotide-diphossugar_trans"/>
</dbReference>
<keyword evidence="4" id="KW-0808">Transferase</keyword>
<dbReference type="PANTHER" id="PTHR48090">
    <property type="entry name" value="UNDECAPRENYL-PHOSPHATE 4-DEOXY-4-FORMAMIDO-L-ARABINOSE TRANSFERASE-RELATED"/>
    <property type="match status" value="1"/>
</dbReference>
<organism evidence="7 8">
    <name type="scientific">Candidatus Andersenbacteria bacterium RIFCSPHIGHO2_12_FULL_45_11</name>
    <dbReference type="NCBI Taxonomy" id="1797281"/>
    <lineage>
        <taxon>Bacteria</taxon>
        <taxon>Candidatus Anderseniibacteriota</taxon>
    </lineage>
</organism>
<evidence type="ECO:0000313" key="7">
    <source>
        <dbReference type="EMBL" id="OGY34502.1"/>
    </source>
</evidence>
<reference evidence="7 8" key="1">
    <citation type="journal article" date="2016" name="Nat. Commun.">
        <title>Thousands of microbial genomes shed light on interconnected biogeochemical processes in an aquifer system.</title>
        <authorList>
            <person name="Anantharaman K."/>
            <person name="Brown C.T."/>
            <person name="Hug L.A."/>
            <person name="Sharon I."/>
            <person name="Castelle C.J."/>
            <person name="Probst A.J."/>
            <person name="Thomas B.C."/>
            <person name="Singh A."/>
            <person name="Wilkins M.J."/>
            <person name="Karaoz U."/>
            <person name="Brodie E.L."/>
            <person name="Williams K.H."/>
            <person name="Hubbard S.S."/>
            <person name="Banfield J.F."/>
        </authorList>
    </citation>
    <scope>NUCLEOTIDE SEQUENCE [LARGE SCALE GENOMIC DNA]</scope>
</reference>
<evidence type="ECO:0000256" key="1">
    <source>
        <dbReference type="ARBA" id="ARBA00001946"/>
    </source>
</evidence>
<dbReference type="GO" id="GO:0016757">
    <property type="term" value="F:glycosyltransferase activity"/>
    <property type="evidence" value="ECO:0007669"/>
    <property type="project" value="UniProtKB-KW"/>
</dbReference>
<comment type="cofactor">
    <cofactor evidence="1">
        <name>Mg(2+)</name>
        <dbReference type="ChEBI" id="CHEBI:18420"/>
    </cofactor>
</comment>
<dbReference type="EMBL" id="MHHR01000013">
    <property type="protein sequence ID" value="OGY34502.1"/>
    <property type="molecule type" value="Genomic_DNA"/>
</dbReference>
<evidence type="ECO:0000256" key="4">
    <source>
        <dbReference type="ARBA" id="ARBA00022679"/>
    </source>
</evidence>
<gene>
    <name evidence="7" type="ORF">A3D99_03335</name>
</gene>
<dbReference type="Gene3D" id="3.90.550.10">
    <property type="entry name" value="Spore Coat Polysaccharide Biosynthesis Protein SpsA, Chain A"/>
    <property type="match status" value="1"/>
</dbReference>
<dbReference type="Pfam" id="PF00535">
    <property type="entry name" value="Glycos_transf_2"/>
    <property type="match status" value="1"/>
</dbReference>
<dbReference type="PANTHER" id="PTHR48090:SF10">
    <property type="entry name" value="GLUCOSYL-3-PHOSPHOGLYCERATE SYNTHASE"/>
    <property type="match status" value="1"/>
</dbReference>
<dbReference type="SUPFAM" id="SSF53448">
    <property type="entry name" value="Nucleotide-diphospho-sugar transferases"/>
    <property type="match status" value="1"/>
</dbReference>